<comment type="caution">
    <text evidence="1">The sequence shown here is derived from an EMBL/GenBank/DDBJ whole genome shotgun (WGS) entry which is preliminary data.</text>
</comment>
<dbReference type="EMBL" id="MU274916">
    <property type="protein sequence ID" value="KAI0087765.1"/>
    <property type="molecule type" value="Genomic_DNA"/>
</dbReference>
<gene>
    <name evidence="1" type="ORF">BDY19DRAFT_1057848</name>
</gene>
<proteinExistence type="predicted"/>
<evidence type="ECO:0000313" key="2">
    <source>
        <dbReference type="Proteomes" id="UP001055072"/>
    </source>
</evidence>
<dbReference type="Proteomes" id="UP001055072">
    <property type="component" value="Unassembled WGS sequence"/>
</dbReference>
<organism evidence="1 2">
    <name type="scientific">Irpex rosettiformis</name>
    <dbReference type="NCBI Taxonomy" id="378272"/>
    <lineage>
        <taxon>Eukaryota</taxon>
        <taxon>Fungi</taxon>
        <taxon>Dikarya</taxon>
        <taxon>Basidiomycota</taxon>
        <taxon>Agaricomycotina</taxon>
        <taxon>Agaricomycetes</taxon>
        <taxon>Polyporales</taxon>
        <taxon>Irpicaceae</taxon>
        <taxon>Irpex</taxon>
    </lineage>
</organism>
<protein>
    <submittedName>
        <fullName evidence="1">Uncharacterized protein</fullName>
    </submittedName>
</protein>
<name>A0ACB8U0H9_9APHY</name>
<accession>A0ACB8U0H9</accession>
<sequence>MSPDAIFSDEHLVDSFKPSKKQQNNGYGFRKLVAATIMDLPVELLIQIFVHCSHLVGGYDLPQIAVSEVCGFWRDVVLDTPRAWQYISLDDRHRPLRASHKLARVWLERSQNFPVDIRINVSDSENLLALISPLVIHVRRWRRFTIEGQVQEDVDFRSLYEGSYPELDALTVFIKGPETPTQGTQPPLRVFHCAPPIDHSHSSIRSYRVFLHHEALRLPVPQQISAMHLRTLIIRENNSLDVIPDPIRLINFLQCCPELWVFHYLALPHEPTPPTNRIPLPIVKLPNLRCLVLRSTCAVRAILSHIDAPELRELYLEHTNMEFLLQHAAAFTTEPEEGDSDDEACDFSQSPWSDHATGMGLRSLLRRSNPPLEILEMDYADMRTKDFLWCFDHLNTLRDFRIVASDMSDKVIQMLAPYRPMCIYSFSSDRDELLNFAPYAWGLEPPRVRLPRLSALELWNCQRLTGNAVVAALGARVQYTDQIANRNAYSRLSDVAIVGCADFLPHHAEGLLSVLGKRLRVHA</sequence>
<reference evidence="1" key="1">
    <citation type="journal article" date="2021" name="Environ. Microbiol.">
        <title>Gene family expansions and transcriptome signatures uncover fungal adaptations to wood decay.</title>
        <authorList>
            <person name="Hage H."/>
            <person name="Miyauchi S."/>
            <person name="Viragh M."/>
            <person name="Drula E."/>
            <person name="Min B."/>
            <person name="Chaduli D."/>
            <person name="Navarro D."/>
            <person name="Favel A."/>
            <person name="Norest M."/>
            <person name="Lesage-Meessen L."/>
            <person name="Balint B."/>
            <person name="Merenyi Z."/>
            <person name="de Eugenio L."/>
            <person name="Morin E."/>
            <person name="Martinez A.T."/>
            <person name="Baldrian P."/>
            <person name="Stursova M."/>
            <person name="Martinez M.J."/>
            <person name="Novotny C."/>
            <person name="Magnuson J.K."/>
            <person name="Spatafora J.W."/>
            <person name="Maurice S."/>
            <person name="Pangilinan J."/>
            <person name="Andreopoulos W."/>
            <person name="LaButti K."/>
            <person name="Hundley H."/>
            <person name="Na H."/>
            <person name="Kuo A."/>
            <person name="Barry K."/>
            <person name="Lipzen A."/>
            <person name="Henrissat B."/>
            <person name="Riley R."/>
            <person name="Ahrendt S."/>
            <person name="Nagy L.G."/>
            <person name="Grigoriev I.V."/>
            <person name="Martin F."/>
            <person name="Rosso M.N."/>
        </authorList>
    </citation>
    <scope>NUCLEOTIDE SEQUENCE</scope>
    <source>
        <strain evidence="1">CBS 384.51</strain>
    </source>
</reference>
<evidence type="ECO:0000313" key="1">
    <source>
        <dbReference type="EMBL" id="KAI0087765.1"/>
    </source>
</evidence>
<keyword evidence="2" id="KW-1185">Reference proteome</keyword>